<organism evidence="1 2">
    <name type="scientific">Trifolium subterraneum</name>
    <name type="common">Subterranean clover</name>
    <dbReference type="NCBI Taxonomy" id="3900"/>
    <lineage>
        <taxon>Eukaryota</taxon>
        <taxon>Viridiplantae</taxon>
        <taxon>Streptophyta</taxon>
        <taxon>Embryophyta</taxon>
        <taxon>Tracheophyta</taxon>
        <taxon>Spermatophyta</taxon>
        <taxon>Magnoliopsida</taxon>
        <taxon>eudicotyledons</taxon>
        <taxon>Gunneridae</taxon>
        <taxon>Pentapetalae</taxon>
        <taxon>rosids</taxon>
        <taxon>fabids</taxon>
        <taxon>Fabales</taxon>
        <taxon>Fabaceae</taxon>
        <taxon>Papilionoideae</taxon>
        <taxon>50 kb inversion clade</taxon>
        <taxon>NPAAA clade</taxon>
        <taxon>Hologalegina</taxon>
        <taxon>IRL clade</taxon>
        <taxon>Trifolieae</taxon>
        <taxon>Trifolium</taxon>
    </lineage>
</organism>
<dbReference type="EMBL" id="DF973862">
    <property type="protein sequence ID" value="GAU41396.1"/>
    <property type="molecule type" value="Genomic_DNA"/>
</dbReference>
<protein>
    <recommendedName>
        <fullName evidence="3">Endonuclease/exonuclease/phosphatase domain-containing protein</fullName>
    </recommendedName>
</protein>
<evidence type="ECO:0008006" key="3">
    <source>
        <dbReference type="Google" id="ProtNLM"/>
    </source>
</evidence>
<sequence length="109" mass="12735">MGMDNILDGVKQRVVKYPPFNLRIVDMHCSDHHPLLISQELSDMQHLTPFRFFKSRTSHDDCERVVKEEWNKQVVGDPMACVQTKLKRLKVALQAWNKEVFENIDALQA</sequence>
<gene>
    <name evidence="1" type="ORF">TSUD_244810</name>
</gene>
<dbReference type="Proteomes" id="UP000242715">
    <property type="component" value="Unassembled WGS sequence"/>
</dbReference>
<evidence type="ECO:0000313" key="2">
    <source>
        <dbReference type="Proteomes" id="UP000242715"/>
    </source>
</evidence>
<keyword evidence="2" id="KW-1185">Reference proteome</keyword>
<dbReference type="AlphaFoldDB" id="A0A2Z6NCI7"/>
<proteinExistence type="predicted"/>
<reference evidence="2" key="1">
    <citation type="journal article" date="2017" name="Front. Plant Sci.">
        <title>Climate Clever Clovers: New Paradigm to Reduce the Environmental Footprint of Ruminants by Breeding Low Methanogenic Forages Utilizing Haplotype Variation.</title>
        <authorList>
            <person name="Kaur P."/>
            <person name="Appels R."/>
            <person name="Bayer P.E."/>
            <person name="Keeble-Gagnere G."/>
            <person name="Wang J."/>
            <person name="Hirakawa H."/>
            <person name="Shirasawa K."/>
            <person name="Vercoe P."/>
            <person name="Stefanova K."/>
            <person name="Durmic Z."/>
            <person name="Nichols P."/>
            <person name="Revell C."/>
            <person name="Isobe S.N."/>
            <person name="Edwards D."/>
            <person name="Erskine W."/>
        </authorList>
    </citation>
    <scope>NUCLEOTIDE SEQUENCE [LARGE SCALE GENOMIC DNA]</scope>
    <source>
        <strain evidence="2">cv. Daliak</strain>
    </source>
</reference>
<accession>A0A2Z6NCI7</accession>
<dbReference type="OrthoDB" id="1433961at2759"/>
<evidence type="ECO:0000313" key="1">
    <source>
        <dbReference type="EMBL" id="GAU41396.1"/>
    </source>
</evidence>
<name>A0A2Z6NCI7_TRISU</name>